<feature type="compositionally biased region" description="Basic and acidic residues" evidence="5">
    <location>
        <begin position="40"/>
        <end position="52"/>
    </location>
</feature>
<keyword evidence="2 4" id="KW-0808">Transferase</keyword>
<keyword evidence="3 4" id="KW-0012">Acyltransferase</keyword>
<dbReference type="GO" id="GO:0030163">
    <property type="term" value="P:protein catabolic process"/>
    <property type="evidence" value="ECO:0007669"/>
    <property type="project" value="UniProtKB-UniRule"/>
</dbReference>
<feature type="region of interest" description="Disordered" evidence="5">
    <location>
        <begin position="1"/>
        <end position="91"/>
    </location>
</feature>
<evidence type="ECO:0000256" key="2">
    <source>
        <dbReference type="ARBA" id="ARBA00022679"/>
    </source>
</evidence>
<feature type="compositionally biased region" description="Low complexity" evidence="5">
    <location>
        <begin position="21"/>
        <end position="39"/>
    </location>
</feature>
<comment type="caution">
    <text evidence="6">The sequence shown here is derived from an EMBL/GenBank/DDBJ whole genome shotgun (WGS) entry which is preliminary data.</text>
</comment>
<proteinExistence type="inferred from homology"/>
<organism evidence="6 7">
    <name type="scientific">Sphingomonas taxi</name>
    <dbReference type="NCBI Taxonomy" id="1549858"/>
    <lineage>
        <taxon>Bacteria</taxon>
        <taxon>Pseudomonadati</taxon>
        <taxon>Pseudomonadota</taxon>
        <taxon>Alphaproteobacteria</taxon>
        <taxon>Sphingomonadales</taxon>
        <taxon>Sphingomonadaceae</taxon>
        <taxon>Sphingomonas</taxon>
    </lineage>
</organism>
<evidence type="ECO:0000256" key="5">
    <source>
        <dbReference type="SAM" id="MobiDB-lite"/>
    </source>
</evidence>
<dbReference type="Gene3D" id="3.40.630.70">
    <property type="entry name" value="Leucyl/phenylalanyl-tRNA-protein transferase, C-terminal domain"/>
    <property type="match status" value="1"/>
</dbReference>
<dbReference type="AlphaFoldDB" id="A0A2W5PAC3"/>
<comment type="function">
    <text evidence="4">Functions in the N-end rule pathway of protein degradation where it conjugates Leu, Phe and, less efficiently, Met from aminoacyl-tRNAs to the N-termini of proteins containing an N-terminal arginine or lysine.</text>
</comment>
<dbReference type="InterPro" id="IPR042203">
    <property type="entry name" value="Leu/Phe-tRNA_Trfase_C"/>
</dbReference>
<dbReference type="InterPro" id="IPR016181">
    <property type="entry name" value="Acyl_CoA_acyltransferase"/>
</dbReference>
<dbReference type="PANTHER" id="PTHR30098:SF2">
    <property type="entry name" value="LEUCYL_PHENYLALANYL-TRNA--PROTEIN TRANSFERASE"/>
    <property type="match status" value="1"/>
</dbReference>
<dbReference type="EC" id="2.3.2.6" evidence="4"/>
<dbReference type="NCBIfam" id="TIGR00667">
    <property type="entry name" value="aat"/>
    <property type="match status" value="1"/>
</dbReference>
<comment type="catalytic activity">
    <reaction evidence="4">
        <text>L-phenylalanyl-tRNA(Phe) + an N-terminal L-alpha-aminoacyl-[protein] = an N-terminal L-phenylalanyl-L-alpha-aminoacyl-[protein] + tRNA(Phe)</text>
        <dbReference type="Rhea" id="RHEA:43632"/>
        <dbReference type="Rhea" id="RHEA-COMP:9668"/>
        <dbReference type="Rhea" id="RHEA-COMP:9699"/>
        <dbReference type="Rhea" id="RHEA-COMP:10636"/>
        <dbReference type="Rhea" id="RHEA-COMP:10637"/>
        <dbReference type="ChEBI" id="CHEBI:78442"/>
        <dbReference type="ChEBI" id="CHEBI:78531"/>
        <dbReference type="ChEBI" id="CHEBI:78597"/>
        <dbReference type="ChEBI" id="CHEBI:83561"/>
        <dbReference type="EC" id="2.3.2.6"/>
    </reaction>
</comment>
<comment type="similarity">
    <text evidence="4">Belongs to the L/F-transferase family.</text>
</comment>
<comment type="catalytic activity">
    <reaction evidence="4">
        <text>N-terminal L-arginyl-[protein] + L-leucyl-tRNA(Leu) = N-terminal L-leucyl-L-arginyl-[protein] + tRNA(Leu) + H(+)</text>
        <dbReference type="Rhea" id="RHEA:50416"/>
        <dbReference type="Rhea" id="RHEA-COMP:9613"/>
        <dbReference type="Rhea" id="RHEA-COMP:9622"/>
        <dbReference type="Rhea" id="RHEA-COMP:12672"/>
        <dbReference type="Rhea" id="RHEA-COMP:12673"/>
        <dbReference type="ChEBI" id="CHEBI:15378"/>
        <dbReference type="ChEBI" id="CHEBI:64719"/>
        <dbReference type="ChEBI" id="CHEBI:78442"/>
        <dbReference type="ChEBI" id="CHEBI:78494"/>
        <dbReference type="ChEBI" id="CHEBI:133044"/>
        <dbReference type="EC" id="2.3.2.6"/>
    </reaction>
</comment>
<evidence type="ECO:0000256" key="1">
    <source>
        <dbReference type="ARBA" id="ARBA00022490"/>
    </source>
</evidence>
<dbReference type="SUPFAM" id="SSF55729">
    <property type="entry name" value="Acyl-CoA N-acyltransferases (Nat)"/>
    <property type="match status" value="1"/>
</dbReference>
<keyword evidence="1 4" id="KW-0963">Cytoplasm</keyword>
<dbReference type="PANTHER" id="PTHR30098">
    <property type="entry name" value="LEUCYL/PHENYLALANYL-TRNA--PROTEIN TRANSFERASE"/>
    <property type="match status" value="1"/>
</dbReference>
<dbReference type="InterPro" id="IPR004616">
    <property type="entry name" value="Leu/Phe-tRNA_Trfase"/>
</dbReference>
<dbReference type="GO" id="GO:0005737">
    <property type="term" value="C:cytoplasm"/>
    <property type="evidence" value="ECO:0007669"/>
    <property type="project" value="UniProtKB-SubCell"/>
</dbReference>
<dbReference type="EMBL" id="QFQI01000001">
    <property type="protein sequence ID" value="PZQ62712.1"/>
    <property type="molecule type" value="Genomic_DNA"/>
</dbReference>
<gene>
    <name evidence="4" type="primary">aat</name>
    <name evidence="6" type="ORF">DI544_00395</name>
</gene>
<feature type="compositionally biased region" description="Basic and acidic residues" evidence="5">
    <location>
        <begin position="73"/>
        <end position="88"/>
    </location>
</feature>
<name>A0A2W5PAC3_9SPHN</name>
<accession>A0A2W5PAC3</accession>
<reference evidence="6 7" key="1">
    <citation type="submission" date="2017-08" db="EMBL/GenBank/DDBJ databases">
        <title>Infants hospitalized years apart are colonized by the same room-sourced microbial strains.</title>
        <authorList>
            <person name="Brooks B."/>
            <person name="Olm M.R."/>
            <person name="Firek B.A."/>
            <person name="Baker R."/>
            <person name="Thomas B.C."/>
            <person name="Morowitz M.J."/>
            <person name="Banfield J.F."/>
        </authorList>
    </citation>
    <scope>NUCLEOTIDE SEQUENCE [LARGE SCALE GENOMIC DNA]</scope>
    <source>
        <strain evidence="6">S2_005_001_R1_22</strain>
    </source>
</reference>
<dbReference type="HAMAP" id="MF_00688">
    <property type="entry name" value="Leu_Phe_trans"/>
    <property type="match status" value="1"/>
</dbReference>
<sequence>MGHHRPPVRRAGADAARTYDGRSPPRAACRGGGAASRLAGRADGERGRERHGAAAAGRRHRAAQRRRGRLRAHLADHRATPRLSRPDPDPAPLDPALLLGAYAVGVFPMADSRDATSVYWVEPRRRAILPLDGFHLSRSLRRVVAADRFRVTVDRAFEQVIALCAEAAADRPETWINPVIEQSFVRLHALGHAHSVECWDGERLVGGLYGLALSRAFFGESMVSRAANASKVAIAALVARLRAGGFTLLDCQFMTAHLATLGAREIDRADYVALLGAALSSTASSASPASPSVADGDAAGAGDFFALDAAAGADGAVPGKVIVQLLAQTS</sequence>
<evidence type="ECO:0000256" key="4">
    <source>
        <dbReference type="HAMAP-Rule" id="MF_00688"/>
    </source>
</evidence>
<evidence type="ECO:0000256" key="3">
    <source>
        <dbReference type="ARBA" id="ARBA00023315"/>
    </source>
</evidence>
<comment type="catalytic activity">
    <reaction evidence="4">
        <text>N-terminal L-lysyl-[protein] + L-leucyl-tRNA(Leu) = N-terminal L-leucyl-L-lysyl-[protein] + tRNA(Leu) + H(+)</text>
        <dbReference type="Rhea" id="RHEA:12340"/>
        <dbReference type="Rhea" id="RHEA-COMP:9613"/>
        <dbReference type="Rhea" id="RHEA-COMP:9622"/>
        <dbReference type="Rhea" id="RHEA-COMP:12670"/>
        <dbReference type="Rhea" id="RHEA-COMP:12671"/>
        <dbReference type="ChEBI" id="CHEBI:15378"/>
        <dbReference type="ChEBI" id="CHEBI:65249"/>
        <dbReference type="ChEBI" id="CHEBI:78442"/>
        <dbReference type="ChEBI" id="CHEBI:78494"/>
        <dbReference type="ChEBI" id="CHEBI:133043"/>
        <dbReference type="EC" id="2.3.2.6"/>
    </reaction>
</comment>
<dbReference type="Proteomes" id="UP000249229">
    <property type="component" value="Unassembled WGS sequence"/>
</dbReference>
<dbReference type="GO" id="GO:0008914">
    <property type="term" value="F:leucyl-tRNA--protein transferase activity"/>
    <property type="evidence" value="ECO:0007669"/>
    <property type="project" value="UniProtKB-UniRule"/>
</dbReference>
<dbReference type="Pfam" id="PF03588">
    <property type="entry name" value="Leu_Phe_trans"/>
    <property type="match status" value="1"/>
</dbReference>
<evidence type="ECO:0000313" key="6">
    <source>
        <dbReference type="EMBL" id="PZQ62712.1"/>
    </source>
</evidence>
<comment type="subcellular location">
    <subcellularLocation>
        <location evidence="4">Cytoplasm</location>
    </subcellularLocation>
</comment>
<dbReference type="FunFam" id="3.40.630.70:FF:000001">
    <property type="entry name" value="Leucyl/phenylalanyl-tRNA--protein transferase"/>
    <property type="match status" value="1"/>
</dbReference>
<evidence type="ECO:0000313" key="7">
    <source>
        <dbReference type="Proteomes" id="UP000249229"/>
    </source>
</evidence>
<feature type="compositionally biased region" description="Basic residues" evidence="5">
    <location>
        <begin position="57"/>
        <end position="72"/>
    </location>
</feature>
<protein>
    <recommendedName>
        <fullName evidence="4">Leucyl/phenylalanyl-tRNA--protein transferase</fullName>
        <ecNumber evidence="4">2.3.2.6</ecNumber>
    </recommendedName>
    <alternativeName>
        <fullName evidence="4">L/F-transferase</fullName>
    </alternativeName>
    <alternativeName>
        <fullName evidence="4">Leucyltransferase</fullName>
    </alternativeName>
    <alternativeName>
        <fullName evidence="4">Phenyalanyltransferase</fullName>
    </alternativeName>
</protein>